<evidence type="ECO:0000313" key="1">
    <source>
        <dbReference type="EMBL" id="JAD59703.1"/>
    </source>
</evidence>
<name>A0A0A9BC34_ARUDO</name>
<sequence>MSFTPLPSLSLAVEFKVHPHLAPRGCQPRREALAATNPCTIGAITTLDAVCIAAKARCIRSSICRSNVDEEVELLVLLGEEQERSTMEYAVRWRR</sequence>
<reference evidence="1" key="1">
    <citation type="submission" date="2014-09" db="EMBL/GenBank/DDBJ databases">
        <authorList>
            <person name="Magalhaes I.L.F."/>
            <person name="Oliveira U."/>
            <person name="Santos F.R."/>
            <person name="Vidigal T.H.D.A."/>
            <person name="Brescovit A.D."/>
            <person name="Santos A.J."/>
        </authorList>
    </citation>
    <scope>NUCLEOTIDE SEQUENCE</scope>
    <source>
        <tissue evidence="1">Shoot tissue taken approximately 20 cm above the soil surface</tissue>
    </source>
</reference>
<dbReference type="EMBL" id="GBRH01238192">
    <property type="protein sequence ID" value="JAD59703.1"/>
    <property type="molecule type" value="Transcribed_RNA"/>
</dbReference>
<organism evidence="1">
    <name type="scientific">Arundo donax</name>
    <name type="common">Giant reed</name>
    <name type="synonym">Donax arundinaceus</name>
    <dbReference type="NCBI Taxonomy" id="35708"/>
    <lineage>
        <taxon>Eukaryota</taxon>
        <taxon>Viridiplantae</taxon>
        <taxon>Streptophyta</taxon>
        <taxon>Embryophyta</taxon>
        <taxon>Tracheophyta</taxon>
        <taxon>Spermatophyta</taxon>
        <taxon>Magnoliopsida</taxon>
        <taxon>Liliopsida</taxon>
        <taxon>Poales</taxon>
        <taxon>Poaceae</taxon>
        <taxon>PACMAD clade</taxon>
        <taxon>Arundinoideae</taxon>
        <taxon>Arundineae</taxon>
        <taxon>Arundo</taxon>
    </lineage>
</organism>
<protein>
    <submittedName>
        <fullName evidence="1">Uncharacterized protein</fullName>
    </submittedName>
</protein>
<proteinExistence type="predicted"/>
<accession>A0A0A9BC34</accession>
<reference evidence="1" key="2">
    <citation type="journal article" date="2015" name="Data Brief">
        <title>Shoot transcriptome of the giant reed, Arundo donax.</title>
        <authorList>
            <person name="Barrero R.A."/>
            <person name="Guerrero F.D."/>
            <person name="Moolhuijzen P."/>
            <person name="Goolsby J.A."/>
            <person name="Tidwell J."/>
            <person name="Bellgard S.E."/>
            <person name="Bellgard M.I."/>
        </authorList>
    </citation>
    <scope>NUCLEOTIDE SEQUENCE</scope>
    <source>
        <tissue evidence="1">Shoot tissue taken approximately 20 cm above the soil surface</tissue>
    </source>
</reference>
<dbReference type="AlphaFoldDB" id="A0A0A9BC34"/>